<protein>
    <recommendedName>
        <fullName evidence="1">anthranilate synthase</fullName>
        <ecNumber evidence="1">4.1.3.27</ecNumber>
    </recommendedName>
</protein>
<feature type="domain" description="Glutamine amidotransferase" evidence="5">
    <location>
        <begin position="436"/>
        <end position="617"/>
    </location>
</feature>
<evidence type="ECO:0000313" key="7">
    <source>
        <dbReference type="EMBL" id="KVE27440.1"/>
    </source>
</evidence>
<dbReference type="PROSITE" id="PS51273">
    <property type="entry name" value="GATASE_TYPE_1"/>
    <property type="match status" value="1"/>
</dbReference>
<dbReference type="InterPro" id="IPR006221">
    <property type="entry name" value="TrpG/PapA_dom"/>
</dbReference>
<evidence type="ECO:0000256" key="2">
    <source>
        <dbReference type="ARBA" id="ARBA00022962"/>
    </source>
</evidence>
<dbReference type="OrthoDB" id="8594609at2"/>
<evidence type="ECO:0000256" key="1">
    <source>
        <dbReference type="ARBA" id="ARBA00012266"/>
    </source>
</evidence>
<dbReference type="Gene3D" id="3.40.50.880">
    <property type="match status" value="1"/>
</dbReference>
<dbReference type="Gene3D" id="3.60.120.10">
    <property type="entry name" value="Anthranilate synthase"/>
    <property type="match status" value="1"/>
</dbReference>
<dbReference type="InterPro" id="IPR005801">
    <property type="entry name" value="ADC_synthase"/>
</dbReference>
<dbReference type="Pfam" id="PF00117">
    <property type="entry name" value="GATase"/>
    <property type="match status" value="1"/>
</dbReference>
<dbReference type="PANTHER" id="PTHR11236">
    <property type="entry name" value="AMINOBENZOATE/ANTHRANILATE SYNTHASE"/>
    <property type="match status" value="1"/>
</dbReference>
<organism evidence="7 8">
    <name type="scientific">Burkholderia singularis</name>
    <dbReference type="NCBI Taxonomy" id="1503053"/>
    <lineage>
        <taxon>Bacteria</taxon>
        <taxon>Pseudomonadati</taxon>
        <taxon>Pseudomonadota</taxon>
        <taxon>Betaproteobacteria</taxon>
        <taxon>Burkholderiales</taxon>
        <taxon>Burkholderiaceae</taxon>
        <taxon>Burkholderia</taxon>
        <taxon>pseudomallei group</taxon>
    </lineage>
</organism>
<dbReference type="Proteomes" id="UP000062788">
    <property type="component" value="Unassembled WGS sequence"/>
</dbReference>
<comment type="caution">
    <text evidence="7">The sequence shown here is derived from an EMBL/GenBank/DDBJ whole genome shotgun (WGS) entry which is preliminary data.</text>
</comment>
<sequence length="623" mass="68829">MNPSLLDDIVSGNVNHGAFALLLRSDPDFGGTLDVLAGDLRQYKTLASVPLPDGADAGDEVLLLVPYCQLRERRFACRDDGERLRAMTVRQREHVDVAEALKRLPDAAIVPGQGEFDIDDDAYAAIVREVITDEIGRGEGSNFVIRRTFVTELNGYSTRVALAAFRRLVEQEVGAHWTFIVHTGDRTFIGASPERHISLRDGVVTMNPISGTYRYPASGPTLDGVMAFLSDPKEKDELYMVVDEELKMMAHFCPQGGRVIGPYLKEMSRLAHTEYFIEGHTSSDPREILLHTLFAPTVTGSPIENACRVIAKHEPAGRAYYGGVLALIGRDANARFSLDSAIQIRTADIDAHGRARIGVGSTIVRHSDPRSEASETRAKAMALLTALGQGGRQRLGEESRVSAALNQRNDGIAGFWLAGADERIRPDPELRGRKVLMIDAEDAFTAMLSQQLSAVGLDVTTCRCDEREPFERDWDLIVMGPGPGDPRSTQDQRIASMRSAIGHLLRKQIPFFAVCLSHQILCLELGLEIEQRAIPNQGVQREIDYFGRRERVGFYNTYSAKCDHDEFALADGTPISVCRDVESGEVHGLRGRYFSSIQFHAESLLTQRGVDILSSNLKRILVK</sequence>
<dbReference type="EC" id="4.1.3.27" evidence="1"/>
<dbReference type="PRINTS" id="PR00096">
    <property type="entry name" value="GATASE"/>
</dbReference>
<keyword evidence="3" id="KW-0456">Lyase</keyword>
<evidence type="ECO:0000256" key="4">
    <source>
        <dbReference type="ARBA" id="ARBA00047683"/>
    </source>
</evidence>
<dbReference type="CDD" id="cd01743">
    <property type="entry name" value="GATase1_Anthranilate_Synthase"/>
    <property type="match status" value="1"/>
</dbReference>
<comment type="catalytic activity">
    <reaction evidence="4">
        <text>chorismate + L-glutamine = anthranilate + pyruvate + L-glutamate + H(+)</text>
        <dbReference type="Rhea" id="RHEA:21732"/>
        <dbReference type="ChEBI" id="CHEBI:15361"/>
        <dbReference type="ChEBI" id="CHEBI:15378"/>
        <dbReference type="ChEBI" id="CHEBI:16567"/>
        <dbReference type="ChEBI" id="CHEBI:29748"/>
        <dbReference type="ChEBI" id="CHEBI:29985"/>
        <dbReference type="ChEBI" id="CHEBI:58359"/>
        <dbReference type="EC" id="4.1.3.27"/>
    </reaction>
</comment>
<dbReference type="SUPFAM" id="SSF52317">
    <property type="entry name" value="Class I glutamine amidotransferase-like"/>
    <property type="match status" value="1"/>
</dbReference>
<dbReference type="PRINTS" id="PR00099">
    <property type="entry name" value="CPSGATASE"/>
</dbReference>
<dbReference type="AlphaFoldDB" id="A0A103E305"/>
<dbReference type="Pfam" id="PF00425">
    <property type="entry name" value="Chorismate_bind"/>
    <property type="match status" value="1"/>
</dbReference>
<evidence type="ECO:0000259" key="5">
    <source>
        <dbReference type="Pfam" id="PF00117"/>
    </source>
</evidence>
<dbReference type="InterPro" id="IPR019999">
    <property type="entry name" value="Anth_synth_I-like"/>
</dbReference>
<dbReference type="PRINTS" id="PR00097">
    <property type="entry name" value="ANTSNTHASEII"/>
</dbReference>
<dbReference type="GO" id="GO:0004049">
    <property type="term" value="F:anthranilate synthase activity"/>
    <property type="evidence" value="ECO:0007669"/>
    <property type="project" value="UniProtKB-EC"/>
</dbReference>
<evidence type="ECO:0000256" key="3">
    <source>
        <dbReference type="ARBA" id="ARBA00023239"/>
    </source>
</evidence>
<feature type="domain" description="Chorismate-utilising enzyme C-terminal" evidence="6">
    <location>
        <begin position="121"/>
        <end position="379"/>
    </location>
</feature>
<dbReference type="GO" id="GO:0000162">
    <property type="term" value="P:L-tryptophan biosynthetic process"/>
    <property type="evidence" value="ECO:0007669"/>
    <property type="project" value="TreeGrafter"/>
</dbReference>
<gene>
    <name evidence="7" type="ORF">WS67_11750</name>
</gene>
<dbReference type="EMBL" id="LOWA01000030">
    <property type="protein sequence ID" value="KVE27440.1"/>
    <property type="molecule type" value="Genomic_DNA"/>
</dbReference>
<accession>A0A103E305</accession>
<keyword evidence="8" id="KW-1185">Reference proteome</keyword>
<dbReference type="PANTHER" id="PTHR11236:SF49">
    <property type="entry name" value="ANTHRANILATE SYNTHASE COMPONENT 1"/>
    <property type="match status" value="1"/>
</dbReference>
<dbReference type="SUPFAM" id="SSF56322">
    <property type="entry name" value="ADC synthase"/>
    <property type="match status" value="1"/>
</dbReference>
<proteinExistence type="predicted"/>
<dbReference type="InterPro" id="IPR015890">
    <property type="entry name" value="Chorismate_C"/>
</dbReference>
<dbReference type="InterPro" id="IPR029062">
    <property type="entry name" value="Class_I_gatase-like"/>
</dbReference>
<keyword evidence="2" id="KW-0315">Glutamine amidotransferase</keyword>
<evidence type="ECO:0000313" key="8">
    <source>
        <dbReference type="Proteomes" id="UP000062788"/>
    </source>
</evidence>
<reference evidence="7 8" key="1">
    <citation type="submission" date="2015-11" db="EMBL/GenBank/DDBJ databases">
        <title>Expanding the genomic diversity of Burkholderia species for the development of highly accurate diagnostics.</title>
        <authorList>
            <person name="Sahl J."/>
            <person name="Keim P."/>
            <person name="Wagner D."/>
        </authorList>
    </citation>
    <scope>NUCLEOTIDE SEQUENCE [LARGE SCALE GENOMIC DNA]</scope>
    <source>
        <strain evidence="7 8">TSV85</strain>
    </source>
</reference>
<evidence type="ECO:0000259" key="6">
    <source>
        <dbReference type="Pfam" id="PF00425"/>
    </source>
</evidence>
<name>A0A103E305_9BURK</name>
<dbReference type="InterPro" id="IPR017926">
    <property type="entry name" value="GATASE"/>
</dbReference>